<feature type="transmembrane region" description="Helical" evidence="6">
    <location>
        <begin position="67"/>
        <end position="85"/>
    </location>
</feature>
<evidence type="ECO:0000259" key="8">
    <source>
        <dbReference type="Pfam" id="PF13567"/>
    </source>
</evidence>
<dbReference type="AlphaFoldDB" id="A0AAE4ANF2"/>
<evidence type="ECO:0000256" key="1">
    <source>
        <dbReference type="ARBA" id="ARBA00004651"/>
    </source>
</evidence>
<evidence type="ECO:0000256" key="2">
    <source>
        <dbReference type="ARBA" id="ARBA00022475"/>
    </source>
</evidence>
<dbReference type="GO" id="GO:0005886">
    <property type="term" value="C:plasma membrane"/>
    <property type="evidence" value="ECO:0007669"/>
    <property type="project" value="UniProtKB-SubCell"/>
</dbReference>
<feature type="transmembrane region" description="Helical" evidence="6">
    <location>
        <begin position="20"/>
        <end position="37"/>
    </location>
</feature>
<dbReference type="InterPro" id="IPR004477">
    <property type="entry name" value="ComEC_N"/>
</dbReference>
<name>A0AAE4ANF2_9BACT</name>
<dbReference type="PANTHER" id="PTHR30619:SF1">
    <property type="entry name" value="RECOMBINATION PROTEIN 2"/>
    <property type="match status" value="1"/>
</dbReference>
<evidence type="ECO:0000256" key="6">
    <source>
        <dbReference type="SAM" id="Phobius"/>
    </source>
</evidence>
<feature type="domain" description="ComEC/Rec2-related protein" evidence="7">
    <location>
        <begin position="242"/>
        <end position="513"/>
    </location>
</feature>
<accession>A0AAE4ANF2</accession>
<reference evidence="9" key="1">
    <citation type="submission" date="2023-07" db="EMBL/GenBank/DDBJ databases">
        <title>Genomic Encyclopedia of Type Strains, Phase IV (KMG-IV): sequencing the most valuable type-strain genomes for metagenomic binning, comparative biology and taxonomic classification.</title>
        <authorList>
            <person name="Goeker M."/>
        </authorList>
    </citation>
    <scope>NUCLEOTIDE SEQUENCE</scope>
    <source>
        <strain evidence="9">DSM 24202</strain>
    </source>
</reference>
<keyword evidence="3 6" id="KW-0812">Transmembrane</keyword>
<keyword evidence="4 6" id="KW-1133">Transmembrane helix</keyword>
<evidence type="ECO:0000256" key="4">
    <source>
        <dbReference type="ARBA" id="ARBA00022989"/>
    </source>
</evidence>
<evidence type="ECO:0000256" key="3">
    <source>
        <dbReference type="ARBA" id="ARBA00022692"/>
    </source>
</evidence>
<feature type="domain" description="DUF4131" evidence="8">
    <location>
        <begin position="38"/>
        <end position="192"/>
    </location>
</feature>
<evidence type="ECO:0000313" key="10">
    <source>
        <dbReference type="Proteomes" id="UP001238163"/>
    </source>
</evidence>
<comment type="subcellular location">
    <subcellularLocation>
        <location evidence="1">Cell membrane</location>
        <topology evidence="1">Multi-pass membrane protein</topology>
    </subcellularLocation>
</comment>
<dbReference type="Pfam" id="PF13567">
    <property type="entry name" value="DUF4131"/>
    <property type="match status" value="1"/>
</dbReference>
<keyword evidence="2" id="KW-1003">Cell membrane</keyword>
<feature type="transmembrane region" description="Helical" evidence="6">
    <location>
        <begin position="290"/>
        <end position="307"/>
    </location>
</feature>
<keyword evidence="5 6" id="KW-0472">Membrane</keyword>
<gene>
    <name evidence="9" type="ORF">J3R75_001678</name>
</gene>
<comment type="caution">
    <text evidence="9">The sequence shown here is derived from an EMBL/GenBank/DDBJ whole genome shotgun (WGS) entry which is preliminary data.</text>
</comment>
<feature type="transmembrane region" description="Helical" evidence="6">
    <location>
        <begin position="430"/>
        <end position="451"/>
    </location>
</feature>
<proteinExistence type="predicted"/>
<dbReference type="InterPro" id="IPR025405">
    <property type="entry name" value="DUF4131"/>
</dbReference>
<feature type="transmembrane region" description="Helical" evidence="6">
    <location>
        <begin position="351"/>
        <end position="370"/>
    </location>
</feature>
<feature type="transmembrane region" description="Helical" evidence="6">
    <location>
        <begin position="494"/>
        <end position="513"/>
    </location>
</feature>
<organism evidence="9 10">
    <name type="scientific">Oligosphaera ethanolica</name>
    <dbReference type="NCBI Taxonomy" id="760260"/>
    <lineage>
        <taxon>Bacteria</taxon>
        <taxon>Pseudomonadati</taxon>
        <taxon>Lentisphaerota</taxon>
        <taxon>Oligosphaeria</taxon>
        <taxon>Oligosphaerales</taxon>
        <taxon>Oligosphaeraceae</taxon>
        <taxon>Oligosphaera</taxon>
    </lineage>
</organism>
<feature type="transmembrane region" description="Helical" evidence="6">
    <location>
        <begin position="319"/>
        <end position="345"/>
    </location>
</feature>
<sequence length="736" mass="79615">MLSFTCILLQDFRHYCRLNPAMAGAMLFGCGLLAGLAPVPLWRYCALTALSLGLALCWRGGDGWRVWWLYSAGLAWGAVVLVAPWQNYLALLPRDECRASIRGVVSSAPQQRQQQVRFVLALRGVNTGEGWRDCRGRLQVSAPSEAGNNVRYGDSVEATGAFMLPAQERRRGHASYGHYLLSRGIRRQFMVENMTRLAEAYGWLRLGRWFREWQAPLGEGLCHGIDNDVHAAMYRTMILGSGELPREVRDLFVRAGIVHIFTISGMHVALMTTAWLFILQALYLPFRWRWPLLVPAVTLYVLLTGAAPSAARSMWMAMAMIAAVCCFRPQSVANALGLSAWILLAANPLDVYHSGFVFSFTIVAVLLHGWPRLSETTSIALEKDLWSIRTPLGHVISGKKHGVLGLVGGCGLAWLGSCGLTAFYNGQLSWGGLLANLALPPFTAALVYAAIPKIVLASCCAPLSQWLGAGLDQILGAMMFVAKCCAGPGLFQPVASWSLLVALGYYLALALAIGARHWPPGQWVCGALMATCIACSCTQRTPVAPVLLCCQGNDGGAPTLCLLSARGDGVVVLYPGSRASAYGLVDALANEGIAVVDWLLIPPSGRDRQGAMAIAKLMTVRAAAVIPPSRQQSATTRTMAALRAQGVNTSMLAGDDGRFAVTWADGARMDYRNAGPANEFYIHFEHRTAAFALDFSRSRYGPSQLRWSAPDRTGSHTMRPALQPQCRRVSGGSASG</sequence>
<evidence type="ECO:0000259" key="7">
    <source>
        <dbReference type="Pfam" id="PF03772"/>
    </source>
</evidence>
<keyword evidence="10" id="KW-1185">Reference proteome</keyword>
<dbReference type="Pfam" id="PF03772">
    <property type="entry name" value="Competence"/>
    <property type="match status" value="1"/>
</dbReference>
<protein>
    <submittedName>
        <fullName evidence="9">ComEC/Rec2-related protein</fullName>
    </submittedName>
</protein>
<dbReference type="RefSeq" id="WP_307261017.1">
    <property type="nucleotide sequence ID" value="NZ_JAUSVL010000001.1"/>
</dbReference>
<dbReference type="NCBIfam" id="TIGR00360">
    <property type="entry name" value="ComEC_N-term"/>
    <property type="match status" value="1"/>
</dbReference>
<dbReference type="PANTHER" id="PTHR30619">
    <property type="entry name" value="DNA INTERNALIZATION/COMPETENCE PROTEIN COMEC/REC2"/>
    <property type="match status" value="1"/>
</dbReference>
<evidence type="ECO:0000313" key="9">
    <source>
        <dbReference type="EMBL" id="MDQ0289571.1"/>
    </source>
</evidence>
<feature type="transmembrane region" description="Helical" evidence="6">
    <location>
        <begin position="251"/>
        <end position="278"/>
    </location>
</feature>
<dbReference type="EMBL" id="JAUSVL010000001">
    <property type="protein sequence ID" value="MDQ0289571.1"/>
    <property type="molecule type" value="Genomic_DNA"/>
</dbReference>
<dbReference type="InterPro" id="IPR052159">
    <property type="entry name" value="Competence_DNA_uptake"/>
</dbReference>
<feature type="transmembrane region" description="Helical" evidence="6">
    <location>
        <begin position="403"/>
        <end position="424"/>
    </location>
</feature>
<evidence type="ECO:0000256" key="5">
    <source>
        <dbReference type="ARBA" id="ARBA00023136"/>
    </source>
</evidence>
<dbReference type="Proteomes" id="UP001238163">
    <property type="component" value="Unassembled WGS sequence"/>
</dbReference>